<evidence type="ECO:0000313" key="5">
    <source>
        <dbReference type="Proteomes" id="UP000194360"/>
    </source>
</evidence>
<feature type="compositionally biased region" description="Pro residues" evidence="1">
    <location>
        <begin position="73"/>
        <end position="84"/>
    </location>
</feature>
<comment type="caution">
    <text evidence="4">The sequence shown here is derived from an EMBL/GenBank/DDBJ whole genome shotgun (WGS) entry which is preliminary data.</text>
</comment>
<evidence type="ECO:0000256" key="1">
    <source>
        <dbReference type="SAM" id="MobiDB-lite"/>
    </source>
</evidence>
<dbReference type="STRING" id="2074.BG845_01181"/>
<keyword evidence="4" id="KW-0378">Hydrolase</keyword>
<keyword evidence="2" id="KW-0732">Signal</keyword>
<gene>
    <name evidence="4" type="ORF">BG845_01181</name>
</gene>
<sequence length="327" mass="34542">MARHARPTSQPRSPRAVLGGAAVAAVILAASTATATAVAPAGKPTPPVGPAPVVECRTVGPVKPAPSNAPVKPSKPAPGKPPVSSPGTTAPPESPPPVSGTPSQGAGTTAAQLHGWGAPIPEASDDFNGTSLDTAKWSVYDSAGHDGNGRRTPERVTVQDGKLILTGLANGDSAGLASTFDQQYGRWEARVRSSQEDIGGTPLRPLLIVWPTSNLWPDHGEYDFFENPAPGVNHLQAFLHLPGHQPYRQEEARLDGVDTSQWQNIAFEWTPEHLKGYANGVEWFHFDRHNITGMPSGHLTIQLDADVPNGLNPATYEVDWVATYALS</sequence>
<dbReference type="GO" id="GO:0004553">
    <property type="term" value="F:hydrolase activity, hydrolyzing O-glycosyl compounds"/>
    <property type="evidence" value="ECO:0007669"/>
    <property type="project" value="InterPro"/>
</dbReference>
<dbReference type="AlphaFoldDB" id="A0A1Y2N6Y8"/>
<evidence type="ECO:0000313" key="4">
    <source>
        <dbReference type="EMBL" id="OSY42939.1"/>
    </source>
</evidence>
<reference evidence="4 5" key="1">
    <citation type="submission" date="2016-09" db="EMBL/GenBank/DDBJ databases">
        <title>Pseudonocardia autotrophica DSM535, a candidate organism with high potential of specific P450 cytochromes.</title>
        <authorList>
            <person name="Grumaz C."/>
            <person name="Vainshtein Y."/>
            <person name="Kirstahler P."/>
            <person name="Sohn K."/>
        </authorList>
    </citation>
    <scope>NUCLEOTIDE SEQUENCE [LARGE SCALE GENOMIC DNA]</scope>
    <source>
        <strain evidence="4 5">DSM 535</strain>
    </source>
</reference>
<dbReference type="OrthoDB" id="4455781at2"/>
<feature type="chain" id="PRO_5012350218" evidence="2">
    <location>
        <begin position="36"/>
        <end position="327"/>
    </location>
</feature>
<dbReference type="SUPFAM" id="SSF49899">
    <property type="entry name" value="Concanavalin A-like lectins/glucanases"/>
    <property type="match status" value="1"/>
</dbReference>
<feature type="domain" description="GH16" evidence="3">
    <location>
        <begin position="113"/>
        <end position="327"/>
    </location>
</feature>
<dbReference type="InterPro" id="IPR000757">
    <property type="entry name" value="Beta-glucanase-like"/>
</dbReference>
<keyword evidence="5" id="KW-1185">Reference proteome</keyword>
<dbReference type="InterPro" id="IPR013320">
    <property type="entry name" value="ConA-like_dom_sf"/>
</dbReference>
<dbReference type="Gene3D" id="2.60.120.200">
    <property type="match status" value="1"/>
</dbReference>
<evidence type="ECO:0000256" key="2">
    <source>
        <dbReference type="SAM" id="SignalP"/>
    </source>
</evidence>
<name>A0A1Y2N6Y8_PSEAH</name>
<dbReference type="Pfam" id="PF00722">
    <property type="entry name" value="Glyco_hydro_16"/>
    <property type="match status" value="1"/>
</dbReference>
<feature type="signal peptide" evidence="2">
    <location>
        <begin position="1"/>
        <end position="35"/>
    </location>
</feature>
<organism evidence="4 5">
    <name type="scientific">Pseudonocardia autotrophica</name>
    <name type="common">Amycolata autotrophica</name>
    <name type="synonym">Nocardia autotrophica</name>
    <dbReference type="NCBI Taxonomy" id="2074"/>
    <lineage>
        <taxon>Bacteria</taxon>
        <taxon>Bacillati</taxon>
        <taxon>Actinomycetota</taxon>
        <taxon>Actinomycetes</taxon>
        <taxon>Pseudonocardiales</taxon>
        <taxon>Pseudonocardiaceae</taxon>
        <taxon>Pseudonocardia</taxon>
    </lineage>
</organism>
<dbReference type="EMBL" id="MIGB01000004">
    <property type="protein sequence ID" value="OSY42939.1"/>
    <property type="molecule type" value="Genomic_DNA"/>
</dbReference>
<dbReference type="InterPro" id="IPR006311">
    <property type="entry name" value="TAT_signal"/>
</dbReference>
<dbReference type="PROSITE" id="PS51318">
    <property type="entry name" value="TAT"/>
    <property type="match status" value="1"/>
</dbReference>
<protein>
    <submittedName>
        <fullName evidence="4">Glycosyl hydrolases family 16</fullName>
    </submittedName>
</protein>
<evidence type="ECO:0000259" key="3">
    <source>
        <dbReference type="PROSITE" id="PS51762"/>
    </source>
</evidence>
<dbReference type="GO" id="GO:0005975">
    <property type="term" value="P:carbohydrate metabolic process"/>
    <property type="evidence" value="ECO:0007669"/>
    <property type="project" value="InterPro"/>
</dbReference>
<dbReference type="CDD" id="cd00413">
    <property type="entry name" value="Glyco_hydrolase_16"/>
    <property type="match status" value="1"/>
</dbReference>
<dbReference type="Proteomes" id="UP000194360">
    <property type="component" value="Unassembled WGS sequence"/>
</dbReference>
<feature type="region of interest" description="Disordered" evidence="1">
    <location>
        <begin position="64"/>
        <end position="111"/>
    </location>
</feature>
<proteinExistence type="predicted"/>
<accession>A0A1Y2N6Y8</accession>
<dbReference type="PROSITE" id="PS51762">
    <property type="entry name" value="GH16_2"/>
    <property type="match status" value="1"/>
</dbReference>
<dbReference type="RefSeq" id="WP_125911390.1">
    <property type="nucleotide sequence ID" value="NZ_AP018920.1"/>
</dbReference>